<dbReference type="OrthoDB" id="9805883at2"/>
<dbReference type="SUPFAM" id="SSF51735">
    <property type="entry name" value="NAD(P)-binding Rossmann-fold domains"/>
    <property type="match status" value="1"/>
</dbReference>
<dbReference type="InterPro" id="IPR013149">
    <property type="entry name" value="ADH-like_C"/>
</dbReference>
<dbReference type="SUPFAM" id="SSF50129">
    <property type="entry name" value="GroES-like"/>
    <property type="match status" value="1"/>
</dbReference>
<evidence type="ECO:0000259" key="3">
    <source>
        <dbReference type="SMART" id="SM00829"/>
    </source>
</evidence>
<keyword evidence="1" id="KW-0521">NADP</keyword>
<feature type="domain" description="Enoyl reductase (ER)" evidence="3">
    <location>
        <begin position="13"/>
        <end position="321"/>
    </location>
</feature>
<evidence type="ECO:0000256" key="1">
    <source>
        <dbReference type="ARBA" id="ARBA00022857"/>
    </source>
</evidence>
<dbReference type="Pfam" id="PF08240">
    <property type="entry name" value="ADH_N"/>
    <property type="match status" value="1"/>
</dbReference>
<name>A0A399QRJ0_9PROT</name>
<dbReference type="Gene3D" id="3.90.180.10">
    <property type="entry name" value="Medium-chain alcohol dehydrogenases, catalytic domain"/>
    <property type="match status" value="1"/>
</dbReference>
<dbReference type="PANTHER" id="PTHR48106:SF13">
    <property type="entry name" value="QUINONE OXIDOREDUCTASE-RELATED"/>
    <property type="match status" value="1"/>
</dbReference>
<comment type="caution">
    <text evidence="4">The sequence shown here is derived from an EMBL/GenBank/DDBJ whole genome shotgun (WGS) entry which is preliminary data.</text>
</comment>
<accession>A0A399QRJ0</accession>
<dbReference type="InterPro" id="IPR020843">
    <property type="entry name" value="ER"/>
</dbReference>
<dbReference type="PANTHER" id="PTHR48106">
    <property type="entry name" value="QUINONE OXIDOREDUCTASE PIG3-RELATED"/>
    <property type="match status" value="1"/>
</dbReference>
<evidence type="ECO:0000313" key="5">
    <source>
        <dbReference type="Proteomes" id="UP000265431"/>
    </source>
</evidence>
<dbReference type="InterPro" id="IPR011032">
    <property type="entry name" value="GroES-like_sf"/>
</dbReference>
<dbReference type="CDD" id="cd05286">
    <property type="entry name" value="QOR2"/>
    <property type="match status" value="1"/>
</dbReference>
<gene>
    <name evidence="4" type="ORF">D1224_13685</name>
</gene>
<dbReference type="Pfam" id="PF00107">
    <property type="entry name" value="ADH_zinc_N"/>
    <property type="match status" value="1"/>
</dbReference>
<dbReference type="Gene3D" id="3.40.50.720">
    <property type="entry name" value="NAD(P)-binding Rossmann-like Domain"/>
    <property type="match status" value="1"/>
</dbReference>
<dbReference type="GO" id="GO:0005829">
    <property type="term" value="C:cytosol"/>
    <property type="evidence" value="ECO:0007669"/>
    <property type="project" value="TreeGrafter"/>
</dbReference>
<protein>
    <submittedName>
        <fullName evidence="4">Quinone oxidoreductase</fullName>
    </submittedName>
</protein>
<proteinExistence type="predicted"/>
<dbReference type="InterPro" id="IPR047618">
    <property type="entry name" value="QOR-like"/>
</dbReference>
<dbReference type="InterPro" id="IPR036291">
    <property type="entry name" value="NAD(P)-bd_dom_sf"/>
</dbReference>
<dbReference type="EMBL" id="QWGB01000009">
    <property type="protein sequence ID" value="RIJ21448.1"/>
    <property type="molecule type" value="Genomic_DNA"/>
</dbReference>
<reference evidence="4 5" key="1">
    <citation type="submission" date="2018-08" db="EMBL/GenBank/DDBJ databases">
        <title>Henriciella mobilis sp. nov., isolated from seawater.</title>
        <authorList>
            <person name="Cheng H."/>
            <person name="Wu Y.-H."/>
            <person name="Xu X.-W."/>
            <person name="Guo L.-L."/>
        </authorList>
    </citation>
    <scope>NUCLEOTIDE SEQUENCE [LARGE SCALE GENOMIC DNA]</scope>
    <source>
        <strain evidence="4 5">CCUG66934</strain>
    </source>
</reference>
<keyword evidence="2" id="KW-0560">Oxidoreductase</keyword>
<keyword evidence="5" id="KW-1185">Reference proteome</keyword>
<dbReference type="RefSeq" id="WP_119380599.1">
    <property type="nucleotide sequence ID" value="NZ_QWGB01000009.1"/>
</dbReference>
<dbReference type="InterPro" id="IPR013154">
    <property type="entry name" value="ADH-like_N"/>
</dbReference>
<dbReference type="GO" id="GO:0003960">
    <property type="term" value="F:quinone reductase (NADPH) activity"/>
    <property type="evidence" value="ECO:0007669"/>
    <property type="project" value="InterPro"/>
</dbReference>
<dbReference type="GO" id="GO:0070402">
    <property type="term" value="F:NADPH binding"/>
    <property type="evidence" value="ECO:0007669"/>
    <property type="project" value="TreeGrafter"/>
</dbReference>
<evidence type="ECO:0000313" key="4">
    <source>
        <dbReference type="EMBL" id="RIJ21448.1"/>
    </source>
</evidence>
<dbReference type="AlphaFoldDB" id="A0A399QRJ0"/>
<sequence>MSGAYCIQMSELGGPDVLKKTQMEPREPGPGEVLVRQSAAGLNFIDTYFRTGLYPAKLPFTPGQEGAGVVETVGEGVETLKVGDRVTYLGQGTYATHFTGPASRMLKLPEGISEEEGAAVVLKGLTAWMLLFEVYRPQPGETALVWAPVGGVGSLLVPWATSMGVRVIAVTSNDEKAELAKKSGAADVIMSSDDVASRVRALTDGKGVDVAYDSVGKDSAKASLDSLKSRGWFVTYGNASGAVEPLAPGELNRRGSLVMTRPGLFHFVADEAGLKRGAAALFGAMRAGTLKAQIGQTFDLADAPDAHRAIESGKTIGATLLKP</sequence>
<dbReference type="SMART" id="SM00829">
    <property type="entry name" value="PKS_ER"/>
    <property type="match status" value="1"/>
</dbReference>
<evidence type="ECO:0000256" key="2">
    <source>
        <dbReference type="ARBA" id="ARBA00023002"/>
    </source>
</evidence>
<organism evidence="4 5">
    <name type="scientific">Henriciella barbarensis</name>
    <dbReference type="NCBI Taxonomy" id="86342"/>
    <lineage>
        <taxon>Bacteria</taxon>
        <taxon>Pseudomonadati</taxon>
        <taxon>Pseudomonadota</taxon>
        <taxon>Alphaproteobacteria</taxon>
        <taxon>Hyphomonadales</taxon>
        <taxon>Hyphomonadaceae</taxon>
        <taxon>Henriciella</taxon>
    </lineage>
</organism>
<dbReference type="GO" id="GO:0035925">
    <property type="term" value="F:mRNA 3'-UTR AU-rich region binding"/>
    <property type="evidence" value="ECO:0007669"/>
    <property type="project" value="TreeGrafter"/>
</dbReference>
<dbReference type="Proteomes" id="UP000265431">
    <property type="component" value="Unassembled WGS sequence"/>
</dbReference>